<dbReference type="Pfam" id="PF06776">
    <property type="entry name" value="IalB"/>
    <property type="match status" value="1"/>
</dbReference>
<dbReference type="AlphaFoldDB" id="A0A508X544"/>
<organism evidence="4">
    <name type="scientific">Sinorhizobium medicae</name>
    <dbReference type="NCBI Taxonomy" id="110321"/>
    <lineage>
        <taxon>Bacteria</taxon>
        <taxon>Pseudomonadati</taxon>
        <taxon>Pseudomonadota</taxon>
        <taxon>Alphaproteobacteria</taxon>
        <taxon>Hyphomicrobiales</taxon>
        <taxon>Rhizobiaceae</taxon>
        <taxon>Sinorhizobium/Ensifer group</taxon>
        <taxon>Sinorhizobium</taxon>
    </lineage>
</organism>
<dbReference type="GeneID" id="61611081"/>
<name>A0A508X544_9HYPH</name>
<evidence type="ECO:0000256" key="2">
    <source>
        <dbReference type="SAM" id="SignalP"/>
    </source>
</evidence>
<dbReference type="InterPro" id="IPR010642">
    <property type="entry name" value="Invasion_prot_B"/>
</dbReference>
<accession>A0A508X544</accession>
<evidence type="ECO:0000313" key="5">
    <source>
        <dbReference type="Proteomes" id="UP001190825"/>
    </source>
</evidence>
<protein>
    <submittedName>
        <fullName evidence="4">Invasion associated locus B family protein</fullName>
    </submittedName>
</protein>
<keyword evidence="2" id="KW-0732">Signal</keyword>
<reference evidence="3" key="1">
    <citation type="submission" date="2017-04" db="EMBL/GenBank/DDBJ databases">
        <authorList>
            <person name="Porter S."/>
            <person name="Friesen M.L."/>
            <person name="Faber-Hammond J."/>
        </authorList>
    </citation>
    <scope>NUCLEOTIDE SEQUENCE</scope>
    <source>
        <strain evidence="3">Str16</strain>
    </source>
</reference>
<evidence type="ECO:0000256" key="1">
    <source>
        <dbReference type="SAM" id="MobiDB-lite"/>
    </source>
</evidence>
<evidence type="ECO:0000313" key="4">
    <source>
        <dbReference type="EMBL" id="VTZ62923.1"/>
    </source>
</evidence>
<dbReference type="Proteomes" id="UP001190825">
    <property type="component" value="Unassembled WGS sequence"/>
</dbReference>
<dbReference type="EMBL" id="NBUC01000067">
    <property type="protein sequence ID" value="PLU03952.1"/>
    <property type="molecule type" value="Genomic_DNA"/>
</dbReference>
<reference evidence="3 5" key="2">
    <citation type="journal article" date="2018" name="FEMS Microbiol. Ecol.">
        <title>Co-invading symbiotic mutualists of Medicago polymorpha retain high ancestral diversity and contain diverse accessory genomes.</title>
        <authorList>
            <person name="Porter S.S."/>
            <person name="Faber-Hammond J.J."/>
            <person name="Friesen M.L."/>
        </authorList>
    </citation>
    <scope>NUCLEOTIDE SEQUENCE [LARGE SCALE GENOMIC DNA]</scope>
    <source>
        <strain evidence="3 5">Str16</strain>
    </source>
</reference>
<sequence length="202" mass="21958">MKTCVQNALRAVFLAALIGSFSGYGRLALAQDQEAATPDWTTESYGDWSVRCATREGVPPCDIVQVATDNKTGAQVMRLSIAHAGDRERYGVQVIVPLGVLISGGVLVRIDDAHDIKDLKFTRCDAGGCYIEALLDAQMLTPFRRGNKGVLAIIDGNGKPLVVPLSFKGFTAASDVMIDRNRQWAQDKGNKTENQKPPRRLP</sequence>
<proteinExistence type="predicted"/>
<dbReference type="InterPro" id="IPR038696">
    <property type="entry name" value="IalB_sf"/>
</dbReference>
<gene>
    <name evidence="3" type="ORF">BMJ33_13770</name>
    <name evidence="4" type="ORF">EMEDMD4_460002</name>
</gene>
<dbReference type="EMBL" id="CABFNB010000113">
    <property type="protein sequence ID" value="VTZ62923.1"/>
    <property type="molecule type" value="Genomic_DNA"/>
</dbReference>
<dbReference type="Gene3D" id="2.60.40.1880">
    <property type="entry name" value="Invasion associated locus B (IalB) protein"/>
    <property type="match status" value="1"/>
</dbReference>
<dbReference type="Proteomes" id="UP000507954">
    <property type="component" value="Unassembled WGS sequence"/>
</dbReference>
<feature type="signal peptide" evidence="2">
    <location>
        <begin position="1"/>
        <end position="30"/>
    </location>
</feature>
<evidence type="ECO:0000313" key="3">
    <source>
        <dbReference type="EMBL" id="PLU03952.1"/>
    </source>
</evidence>
<dbReference type="RefSeq" id="WP_012067721.1">
    <property type="nucleotide sequence ID" value="NZ_CABFNB010000113.1"/>
</dbReference>
<keyword evidence="5" id="KW-1185">Reference proteome</keyword>
<reference evidence="4" key="3">
    <citation type="submission" date="2019-06" db="EMBL/GenBank/DDBJ databases">
        <authorList>
            <person name="Le Quere A."/>
            <person name="Colella S."/>
        </authorList>
    </citation>
    <scope>NUCLEOTIDE SEQUENCE</scope>
    <source>
        <strain evidence="4">EmedicaeMD41</strain>
    </source>
</reference>
<feature type="chain" id="PRO_5021333307" evidence="2">
    <location>
        <begin position="31"/>
        <end position="202"/>
    </location>
</feature>
<feature type="region of interest" description="Disordered" evidence="1">
    <location>
        <begin position="182"/>
        <end position="202"/>
    </location>
</feature>
<dbReference type="OMA" id="DDWYYRC"/>